<keyword evidence="2" id="KW-1185">Reference proteome</keyword>
<reference evidence="1" key="1">
    <citation type="submission" date="2020-11" db="EMBL/GenBank/DDBJ databases">
        <authorList>
            <person name="Tran Van P."/>
        </authorList>
    </citation>
    <scope>NUCLEOTIDE SEQUENCE</scope>
</reference>
<evidence type="ECO:0000313" key="2">
    <source>
        <dbReference type="Proteomes" id="UP000677054"/>
    </source>
</evidence>
<organism evidence="1">
    <name type="scientific">Darwinula stevensoni</name>
    <dbReference type="NCBI Taxonomy" id="69355"/>
    <lineage>
        <taxon>Eukaryota</taxon>
        <taxon>Metazoa</taxon>
        <taxon>Ecdysozoa</taxon>
        <taxon>Arthropoda</taxon>
        <taxon>Crustacea</taxon>
        <taxon>Oligostraca</taxon>
        <taxon>Ostracoda</taxon>
        <taxon>Podocopa</taxon>
        <taxon>Podocopida</taxon>
        <taxon>Darwinulocopina</taxon>
        <taxon>Darwinuloidea</taxon>
        <taxon>Darwinulidae</taxon>
        <taxon>Darwinula</taxon>
    </lineage>
</organism>
<evidence type="ECO:0000313" key="1">
    <source>
        <dbReference type="EMBL" id="CAD7247883.1"/>
    </source>
</evidence>
<gene>
    <name evidence="1" type="ORF">DSTB1V02_LOCUS7708</name>
</gene>
<protein>
    <submittedName>
        <fullName evidence="1">Uncharacterized protein</fullName>
    </submittedName>
</protein>
<name>A0A7R8XDZ9_9CRUS</name>
<sequence>MKPYEEILGADFVEHNIRHAGIDYDGIMKALELRGHVINEPWCHSIHPELQRQAALREWFRELKATGRISSATGHVKPKDGKNAEEGEMRNFFNVEWTTLRRPIAFQRK</sequence>
<dbReference type="Proteomes" id="UP000677054">
    <property type="component" value="Unassembled WGS sequence"/>
</dbReference>
<dbReference type="EMBL" id="CAJPEV010001621">
    <property type="protein sequence ID" value="CAG0893558.1"/>
    <property type="molecule type" value="Genomic_DNA"/>
</dbReference>
<proteinExistence type="predicted"/>
<accession>A0A7R8XDZ9</accession>
<dbReference type="EMBL" id="LR901138">
    <property type="protein sequence ID" value="CAD7247883.1"/>
    <property type="molecule type" value="Genomic_DNA"/>
</dbReference>
<dbReference type="AlphaFoldDB" id="A0A7R8XDZ9"/>